<dbReference type="RefSeq" id="WP_364455206.1">
    <property type="nucleotide sequence ID" value="NZ_JBFARM010000008.1"/>
</dbReference>
<evidence type="ECO:0000313" key="3">
    <source>
        <dbReference type="Proteomes" id="UP001552427"/>
    </source>
</evidence>
<organism evidence="2 3">
    <name type="scientific">Nonomuraea bangladeshensis</name>
    <dbReference type="NCBI Taxonomy" id="404385"/>
    <lineage>
        <taxon>Bacteria</taxon>
        <taxon>Bacillati</taxon>
        <taxon>Actinomycetota</taxon>
        <taxon>Actinomycetes</taxon>
        <taxon>Streptosporangiales</taxon>
        <taxon>Streptosporangiaceae</taxon>
        <taxon>Nonomuraea</taxon>
    </lineage>
</organism>
<keyword evidence="1" id="KW-1133">Transmembrane helix</keyword>
<feature type="transmembrane region" description="Helical" evidence="1">
    <location>
        <begin position="30"/>
        <end position="49"/>
    </location>
</feature>
<proteinExistence type="predicted"/>
<keyword evidence="1" id="KW-0812">Transmembrane</keyword>
<evidence type="ECO:0000256" key="1">
    <source>
        <dbReference type="SAM" id="Phobius"/>
    </source>
</evidence>
<keyword evidence="3" id="KW-1185">Reference proteome</keyword>
<keyword evidence="1" id="KW-0472">Membrane</keyword>
<gene>
    <name evidence="2" type="ORF">AB0K40_27560</name>
</gene>
<reference evidence="2 3" key="1">
    <citation type="submission" date="2024-06" db="EMBL/GenBank/DDBJ databases">
        <title>The Natural Products Discovery Center: Release of the First 8490 Sequenced Strains for Exploring Actinobacteria Biosynthetic Diversity.</title>
        <authorList>
            <person name="Kalkreuter E."/>
            <person name="Kautsar S.A."/>
            <person name="Yang D."/>
            <person name="Bader C.D."/>
            <person name="Teijaro C.N."/>
            <person name="Fluegel L."/>
            <person name="Davis C.M."/>
            <person name="Simpson J.R."/>
            <person name="Lauterbach L."/>
            <person name="Steele A.D."/>
            <person name="Gui C."/>
            <person name="Meng S."/>
            <person name="Li G."/>
            <person name="Viehrig K."/>
            <person name="Ye F."/>
            <person name="Su P."/>
            <person name="Kiefer A.F."/>
            <person name="Nichols A."/>
            <person name="Cepeda A.J."/>
            <person name="Yan W."/>
            <person name="Fan B."/>
            <person name="Jiang Y."/>
            <person name="Adhikari A."/>
            <person name="Zheng C.-J."/>
            <person name="Schuster L."/>
            <person name="Cowan T.M."/>
            <person name="Smanski M.J."/>
            <person name="Chevrette M.G."/>
            <person name="De Carvalho L.P.S."/>
            <person name="Shen B."/>
        </authorList>
    </citation>
    <scope>NUCLEOTIDE SEQUENCE [LARGE SCALE GENOMIC DNA]</scope>
    <source>
        <strain evidence="2 3">NPDC049574</strain>
    </source>
</reference>
<feature type="transmembrane region" description="Helical" evidence="1">
    <location>
        <begin position="55"/>
        <end position="74"/>
    </location>
</feature>
<dbReference type="EMBL" id="JBFARM010000008">
    <property type="protein sequence ID" value="MEV4289283.1"/>
    <property type="molecule type" value="Genomic_DNA"/>
</dbReference>
<evidence type="ECO:0000313" key="2">
    <source>
        <dbReference type="EMBL" id="MEV4289283.1"/>
    </source>
</evidence>
<sequence length="84" mass="8980">MAAQDNPQQTDREDFEEAAALRYTVAALRLLGSLGIGGGFAGAVIELVWHPNFPSLPWLAVFLVAVMAGVGLRIEAAVQDRSSR</sequence>
<accession>A0ABV3H9U5</accession>
<comment type="caution">
    <text evidence="2">The sequence shown here is derived from an EMBL/GenBank/DDBJ whole genome shotgun (WGS) entry which is preliminary data.</text>
</comment>
<protein>
    <submittedName>
        <fullName evidence="2">Uncharacterized protein</fullName>
    </submittedName>
</protein>
<dbReference type="Proteomes" id="UP001552427">
    <property type="component" value="Unassembled WGS sequence"/>
</dbReference>
<name>A0ABV3H9U5_9ACTN</name>